<reference evidence="2 3" key="2">
    <citation type="journal article" date="2013" name="PLoS ONE">
        <title>INDIGO - INtegrated Data Warehouse of MIcrobial GenOmes with Examples from the Red Sea Extremophiles.</title>
        <authorList>
            <person name="Alam I."/>
            <person name="Antunes A."/>
            <person name="Kamau A.A."/>
            <person name="Ba Alawi W."/>
            <person name="Kalkatawi M."/>
            <person name="Stingl U."/>
            <person name="Bajic V.B."/>
        </authorList>
    </citation>
    <scope>NUCLEOTIDE SEQUENCE [LARGE SCALE GENOMIC DNA]</scope>
    <source>
        <strain evidence="2 3">SARL4B</strain>
    </source>
</reference>
<dbReference type="Gene3D" id="3.60.10.10">
    <property type="entry name" value="Endonuclease/exonuclease/phosphatase"/>
    <property type="match status" value="1"/>
</dbReference>
<dbReference type="InterPro" id="IPR036691">
    <property type="entry name" value="Endo/exonu/phosph_ase_sf"/>
</dbReference>
<sequence>MPRNTTRRTFLKGIGATAATAGMVGTASAYSYRESTRFSAFNIVELQTEQVQEKGDEQAEYAARIIQEANPDVIAIKEIDNNFQKATVEDIPTDTSNVRAFIDNYLMEPQAEHLEPISFPYTLQPDSNTGLLPEEDYDFNKDGEAGARPGDAYGFGMYPGHYGFAIASQYPILEDDVRTFQEFVWTDMPNNLAPVDDGSMALSKGDGDIWLTEEEADVFRLSSKNHVDVPIRVDGEVVHGLVSHPTPPGFDGSNNFNDRWNHDENRFWADYVAGAEYIYDDDGNEGGLAEDEPYVLMGDMNAGPTADRVMDPSQPFFFENEDFYTEELPTSTGGRVNGNEYATRIDGDFEGVVEQVDYVLPAPEFAYEDGGVVWPVRGRAQSEMATAVAEASDHRMVWADVNLESDTGGASGAELRSLLRSLLSSIEDNPGRGSN</sequence>
<feature type="domain" description="Endonuclease/exonuclease/phosphatase" evidence="1">
    <location>
        <begin position="56"/>
        <end position="394"/>
    </location>
</feature>
<dbReference type="SUPFAM" id="SSF56219">
    <property type="entry name" value="DNase I-like"/>
    <property type="match status" value="1"/>
</dbReference>
<dbReference type="GO" id="GO:0016158">
    <property type="term" value="F:inositol hexakisphosphate 3-phosphatase activity"/>
    <property type="evidence" value="ECO:0007669"/>
    <property type="project" value="UniProtKB-EC"/>
</dbReference>
<dbReference type="OrthoDB" id="210883at2157"/>
<dbReference type="EMBL" id="AFNT02000033">
    <property type="protein sequence ID" value="ERJ05414.1"/>
    <property type="molecule type" value="Genomic_DNA"/>
</dbReference>
<evidence type="ECO:0000259" key="1">
    <source>
        <dbReference type="Pfam" id="PF03372"/>
    </source>
</evidence>
<comment type="caution">
    <text evidence="2">The sequence shown here is derived from an EMBL/GenBank/DDBJ whole genome shotgun (WGS) entry which is preliminary data.</text>
</comment>
<dbReference type="InterPro" id="IPR006311">
    <property type="entry name" value="TAT_signal"/>
</dbReference>
<proteinExistence type="predicted"/>
<dbReference type="Pfam" id="PF03372">
    <property type="entry name" value="Exo_endo_phos"/>
    <property type="match status" value="1"/>
</dbReference>
<keyword evidence="2" id="KW-0378">Hydrolase</keyword>
<gene>
    <name evidence="2" type="ORF">HLRTI_002569</name>
</gene>
<dbReference type="InterPro" id="IPR005135">
    <property type="entry name" value="Endo/exonuclease/phosphatase"/>
</dbReference>
<accession>U2FAC0</accession>
<evidence type="ECO:0000313" key="3">
    <source>
        <dbReference type="Proteomes" id="UP000003861"/>
    </source>
</evidence>
<dbReference type="GeneID" id="23800218"/>
<dbReference type="eggNOG" id="arCOG14701">
    <property type="taxonomic scope" value="Archaea"/>
</dbReference>
<dbReference type="PATRIC" id="fig|1033806.13.peg.2278"/>
<dbReference type="RefSeq" id="WP_021029629.1">
    <property type="nucleotide sequence ID" value="NC_021921.1"/>
</dbReference>
<dbReference type="PROSITE" id="PS51318">
    <property type="entry name" value="TAT"/>
    <property type="match status" value="1"/>
</dbReference>
<dbReference type="Proteomes" id="UP000003861">
    <property type="component" value="Unassembled WGS sequence"/>
</dbReference>
<dbReference type="AlphaFoldDB" id="U2FAC0"/>
<reference evidence="2 3" key="1">
    <citation type="journal article" date="2011" name="J. Bacteriol.">
        <title>Genome sequence of Halorhabdus tiamatea, the first archaeon isolated from a deep-sea anoxic brine lake.</title>
        <authorList>
            <person name="Antunes A."/>
            <person name="Alam I."/>
            <person name="Bajic V.B."/>
            <person name="Stingl U."/>
        </authorList>
    </citation>
    <scope>NUCLEOTIDE SEQUENCE [LARGE SCALE GENOMIC DNA]</scope>
    <source>
        <strain evidence="2 3">SARL4B</strain>
    </source>
</reference>
<organism evidence="2 3">
    <name type="scientific">Halorhabdus tiamatea SARL4B</name>
    <dbReference type="NCBI Taxonomy" id="1033806"/>
    <lineage>
        <taxon>Archaea</taxon>
        <taxon>Methanobacteriati</taxon>
        <taxon>Methanobacteriota</taxon>
        <taxon>Stenosarchaea group</taxon>
        <taxon>Halobacteria</taxon>
        <taxon>Halobacteriales</taxon>
        <taxon>Haloarculaceae</taxon>
        <taxon>Halorhabdus</taxon>
    </lineage>
</organism>
<dbReference type="EC" id="3.1.3.8" evidence="2"/>
<protein>
    <submittedName>
        <fullName evidence="2">3-phytase protein</fullName>
        <ecNumber evidence="2">3.1.3.8</ecNumber>
    </submittedName>
</protein>
<dbReference type="STRING" id="1033806.HTIA_1224"/>
<name>U2FAC0_9EURY</name>
<evidence type="ECO:0000313" key="2">
    <source>
        <dbReference type="EMBL" id="ERJ05414.1"/>
    </source>
</evidence>